<gene>
    <name evidence="5" type="ORF">GO495_04350</name>
</gene>
<dbReference type="GO" id="GO:0043565">
    <property type="term" value="F:sequence-specific DNA binding"/>
    <property type="evidence" value="ECO:0007669"/>
    <property type="project" value="InterPro"/>
</dbReference>
<comment type="caution">
    <text evidence="5">The sequence shown here is derived from an EMBL/GenBank/DDBJ whole genome shotgun (WGS) entry which is preliminary data.</text>
</comment>
<reference evidence="5 6" key="1">
    <citation type="submission" date="2019-12" db="EMBL/GenBank/DDBJ databases">
        <title>The draft genomic sequence of strain Chitinophaga oryziterrae JCM 16595.</title>
        <authorList>
            <person name="Zhang X."/>
        </authorList>
    </citation>
    <scope>NUCLEOTIDE SEQUENCE [LARGE SCALE GENOMIC DNA]</scope>
    <source>
        <strain evidence="5 6">JCM 16595</strain>
    </source>
</reference>
<dbReference type="PRINTS" id="PR00032">
    <property type="entry name" value="HTHARAC"/>
</dbReference>
<keyword evidence="2" id="KW-0238">DNA-binding</keyword>
<dbReference type="InterPro" id="IPR009057">
    <property type="entry name" value="Homeodomain-like_sf"/>
</dbReference>
<name>A0A6N8J439_9BACT</name>
<dbReference type="InterPro" id="IPR018060">
    <property type="entry name" value="HTH_AraC"/>
</dbReference>
<evidence type="ECO:0000313" key="5">
    <source>
        <dbReference type="EMBL" id="MVT39803.1"/>
    </source>
</evidence>
<keyword evidence="1" id="KW-0805">Transcription regulation</keyword>
<dbReference type="Proteomes" id="UP000468388">
    <property type="component" value="Unassembled WGS sequence"/>
</dbReference>
<dbReference type="PROSITE" id="PS01124">
    <property type="entry name" value="HTH_ARAC_FAMILY_2"/>
    <property type="match status" value="1"/>
</dbReference>
<dbReference type="InterPro" id="IPR054015">
    <property type="entry name" value="ExsA-like_N"/>
</dbReference>
<dbReference type="EMBL" id="WRXO01000001">
    <property type="protein sequence ID" value="MVT39803.1"/>
    <property type="molecule type" value="Genomic_DNA"/>
</dbReference>
<evidence type="ECO:0000313" key="6">
    <source>
        <dbReference type="Proteomes" id="UP000468388"/>
    </source>
</evidence>
<keyword evidence="3" id="KW-0804">Transcription</keyword>
<dbReference type="PANTHER" id="PTHR43280">
    <property type="entry name" value="ARAC-FAMILY TRANSCRIPTIONAL REGULATOR"/>
    <property type="match status" value="1"/>
</dbReference>
<dbReference type="Gene3D" id="1.10.10.60">
    <property type="entry name" value="Homeodomain-like"/>
    <property type="match status" value="2"/>
</dbReference>
<dbReference type="GO" id="GO:0003700">
    <property type="term" value="F:DNA-binding transcription factor activity"/>
    <property type="evidence" value="ECO:0007669"/>
    <property type="project" value="InterPro"/>
</dbReference>
<accession>A0A6N8J439</accession>
<dbReference type="AlphaFoldDB" id="A0A6N8J439"/>
<dbReference type="Pfam" id="PF22200">
    <property type="entry name" value="ExsA_N"/>
    <property type="match status" value="1"/>
</dbReference>
<organism evidence="5 6">
    <name type="scientific">Chitinophaga oryziterrae</name>
    <dbReference type="NCBI Taxonomy" id="1031224"/>
    <lineage>
        <taxon>Bacteria</taxon>
        <taxon>Pseudomonadati</taxon>
        <taxon>Bacteroidota</taxon>
        <taxon>Chitinophagia</taxon>
        <taxon>Chitinophagales</taxon>
        <taxon>Chitinophagaceae</taxon>
        <taxon>Chitinophaga</taxon>
    </lineage>
</organism>
<evidence type="ECO:0000256" key="2">
    <source>
        <dbReference type="ARBA" id="ARBA00023125"/>
    </source>
</evidence>
<evidence type="ECO:0000256" key="1">
    <source>
        <dbReference type="ARBA" id="ARBA00023015"/>
    </source>
</evidence>
<dbReference type="PANTHER" id="PTHR43280:SF2">
    <property type="entry name" value="HTH-TYPE TRANSCRIPTIONAL REGULATOR EXSA"/>
    <property type="match status" value="1"/>
</dbReference>
<feature type="domain" description="HTH araC/xylS-type" evidence="4">
    <location>
        <begin position="189"/>
        <end position="287"/>
    </location>
</feature>
<dbReference type="Pfam" id="PF12833">
    <property type="entry name" value="HTH_18"/>
    <property type="match status" value="1"/>
</dbReference>
<dbReference type="SMART" id="SM00342">
    <property type="entry name" value="HTH_ARAC"/>
    <property type="match status" value="1"/>
</dbReference>
<proteinExistence type="predicted"/>
<dbReference type="SUPFAM" id="SSF46689">
    <property type="entry name" value="Homeodomain-like"/>
    <property type="match status" value="2"/>
</dbReference>
<dbReference type="InterPro" id="IPR020449">
    <property type="entry name" value="Tscrpt_reg_AraC-type_HTH"/>
</dbReference>
<protein>
    <submittedName>
        <fullName evidence="5">Helix-turn-helix domain-containing protein</fullName>
    </submittedName>
</protein>
<sequence length="288" mass="33585">MIYYLWYMNIFSLPEDLNTTDSISIFSYQSSSNTEKSKIILNQNIFSFLTEGSKSVYYSQKSAHINNTEFLLLSSGNCLMSERTTQNGVYKSVLFFFDNSELVNFFMKHPDIFDTNIKRSMEEPFIVFQVDDFLQNFIASLNLMLATNKPISKAMRVLKLEELMLYMCDKYRDEVISLRTAVLENQEDLIIRKAVEANIGNCITIDELAFLCNMSLSTFKRKFSKLYSTSPNKWFLQKRMELAATLLRNSNEKPSDIYHKVGYENHSSFTHSFKQTFGLTPSEYQQRN</sequence>
<evidence type="ECO:0000259" key="4">
    <source>
        <dbReference type="PROSITE" id="PS01124"/>
    </source>
</evidence>
<keyword evidence="6" id="KW-1185">Reference proteome</keyword>
<evidence type="ECO:0000256" key="3">
    <source>
        <dbReference type="ARBA" id="ARBA00023163"/>
    </source>
</evidence>